<gene>
    <name evidence="5" type="ORF">CLUP02_09066</name>
</gene>
<evidence type="ECO:0000256" key="1">
    <source>
        <dbReference type="ARBA" id="ARBA00009083"/>
    </source>
</evidence>
<dbReference type="AlphaFoldDB" id="A0A9Q8WI19"/>
<dbReference type="KEGG" id="clup:CLUP02_09066"/>
<accession>A0A9Q8WI19</accession>
<evidence type="ECO:0000256" key="2">
    <source>
        <dbReference type="ARBA" id="ARBA00022980"/>
    </source>
</evidence>
<dbReference type="SUPFAM" id="SSF57716">
    <property type="entry name" value="Glucocorticoid receptor-like (DNA-binding domain)"/>
    <property type="match status" value="1"/>
</dbReference>
<dbReference type="Pfam" id="PF22749">
    <property type="entry name" value="Arb2"/>
    <property type="match status" value="1"/>
</dbReference>
<dbReference type="GO" id="GO:0035197">
    <property type="term" value="F:siRNA binding"/>
    <property type="evidence" value="ECO:0007669"/>
    <property type="project" value="TreeGrafter"/>
</dbReference>
<dbReference type="GeneID" id="73343057"/>
<dbReference type="GO" id="GO:0003735">
    <property type="term" value="F:structural constituent of ribosome"/>
    <property type="evidence" value="ECO:0007669"/>
    <property type="project" value="InterPro"/>
</dbReference>
<dbReference type="GO" id="GO:0006412">
    <property type="term" value="P:translation"/>
    <property type="evidence" value="ECO:0007669"/>
    <property type="project" value="InterPro"/>
</dbReference>
<dbReference type="GO" id="GO:0031048">
    <property type="term" value="P:regulatory ncRNA-mediated heterochromatin formation"/>
    <property type="evidence" value="ECO:0007669"/>
    <property type="project" value="TreeGrafter"/>
</dbReference>
<keyword evidence="6" id="KW-1185">Reference proteome</keyword>
<sequence>MLFVSVRDKITLPRDRSRTSTQASKARLLRLHDQYLPVQYVTTVAKMSMFRAKKLDLGCFVNIRTIRDHTKRQVFMQNEPERQALRYIIQNTTLPGRVRAEAQLQLGQMHCYTRPTQIKNRCILGGKARGVFRDFKMTRFNFRMQAYEGNIPGVKKASCSRVDQICLIADDFLSLPSHSIRGPGSGFDRWLWSYFLLTAVFRFHLIIFPVPLLLSQRASLSLTATMFRRRWSGLPKDPIFSSNLKDLGYFINDQDEIRNIKEPDYYFKYYLTKNGRVNDRQRFHFNEAIRDIVHGRLEKEGLKKVLLPLGVEPTSPNVSIFTSANLASASRVIVIFGEPSQDLGNLALRVVNGPGGINKGSMVSVVQEINRQRASPYDDGPPGIIIANTGELWWWPEGKKALSPTSALAVPRKSMVHHGRANNPRYHSIPNNETPEAHIAYVLNEVIPSLLSPNARLDIIGIGLGADHATRVLDTPETWSALDHRINTLSLLGSTTSVDELSHQPFKEFLPRRARAYITDEAPALTPLAQPGGNPNTASFTQHGCTVYSSGEVYLVECMLVTSHVLMLDWVQEVALAGPDYRHPEVVAVDPHVPTEEEWAAGGFDEQWENMPEFAKPSIGYAMAPEDHEHCQVLEGIQKQSNAWEES</sequence>
<dbReference type="Proteomes" id="UP000830671">
    <property type="component" value="Chromosome 4"/>
</dbReference>
<dbReference type="GO" id="GO:0005840">
    <property type="term" value="C:ribosome"/>
    <property type="evidence" value="ECO:0007669"/>
    <property type="project" value="UniProtKB-KW"/>
</dbReference>
<evidence type="ECO:0000313" key="6">
    <source>
        <dbReference type="Proteomes" id="UP000830671"/>
    </source>
</evidence>
<dbReference type="InterPro" id="IPR053858">
    <property type="entry name" value="Arb2_dom"/>
</dbReference>
<name>A0A9Q8WI19_9PEZI</name>
<evidence type="ECO:0000259" key="4">
    <source>
        <dbReference type="Pfam" id="PF22749"/>
    </source>
</evidence>
<proteinExistence type="inferred from homology"/>
<evidence type="ECO:0000256" key="3">
    <source>
        <dbReference type="ARBA" id="ARBA00023274"/>
    </source>
</evidence>
<comment type="similarity">
    <text evidence="1">Belongs to the universal ribosomal protein uS14 family.</text>
</comment>
<dbReference type="InterPro" id="IPR001209">
    <property type="entry name" value="Ribosomal_uS14"/>
</dbReference>
<protein>
    <submittedName>
        <fullName evidence="5">Arb2 domain-containing protein</fullName>
    </submittedName>
</protein>
<keyword evidence="2" id="KW-0689">Ribosomal protein</keyword>
<dbReference type="GO" id="GO:1990904">
    <property type="term" value="C:ribonucleoprotein complex"/>
    <property type="evidence" value="ECO:0007669"/>
    <property type="project" value="UniProtKB-KW"/>
</dbReference>
<dbReference type="PANTHER" id="PTHR21357">
    <property type="entry name" value="FAM172 FAMILY PROTEIN HOMOLOG CG10038"/>
    <property type="match status" value="1"/>
</dbReference>
<dbReference type="EMBL" id="CP019476">
    <property type="protein sequence ID" value="UQC83572.1"/>
    <property type="molecule type" value="Genomic_DNA"/>
</dbReference>
<feature type="domain" description="Arb2" evidence="4">
    <location>
        <begin position="240"/>
        <end position="523"/>
    </location>
</feature>
<dbReference type="RefSeq" id="XP_049145191.1">
    <property type="nucleotide sequence ID" value="XM_049288047.1"/>
</dbReference>
<dbReference type="GO" id="GO:0005634">
    <property type="term" value="C:nucleus"/>
    <property type="evidence" value="ECO:0007669"/>
    <property type="project" value="TreeGrafter"/>
</dbReference>
<dbReference type="InterPro" id="IPR048263">
    <property type="entry name" value="Arb2"/>
</dbReference>
<organism evidence="5 6">
    <name type="scientific">Colletotrichum lupini</name>
    <dbReference type="NCBI Taxonomy" id="145971"/>
    <lineage>
        <taxon>Eukaryota</taxon>
        <taxon>Fungi</taxon>
        <taxon>Dikarya</taxon>
        <taxon>Ascomycota</taxon>
        <taxon>Pezizomycotina</taxon>
        <taxon>Sordariomycetes</taxon>
        <taxon>Hypocreomycetidae</taxon>
        <taxon>Glomerellales</taxon>
        <taxon>Glomerellaceae</taxon>
        <taxon>Colletotrichum</taxon>
        <taxon>Colletotrichum acutatum species complex</taxon>
    </lineage>
</organism>
<dbReference type="PANTHER" id="PTHR21357:SF4">
    <property type="entry name" value="FAM172 FAMILY PROTEIN HOMOLOG CG10038"/>
    <property type="match status" value="1"/>
</dbReference>
<reference evidence="5" key="1">
    <citation type="journal article" date="2021" name="Mol. Plant Microbe Interact.">
        <title>Complete Genome Sequence of the Plant-Pathogenic Fungus Colletotrichum lupini.</title>
        <authorList>
            <person name="Baroncelli R."/>
            <person name="Pensec F."/>
            <person name="Da Lio D."/>
            <person name="Boufleur T."/>
            <person name="Vicente I."/>
            <person name="Sarrocco S."/>
            <person name="Picot A."/>
            <person name="Baraldi E."/>
            <person name="Sukno S."/>
            <person name="Thon M."/>
            <person name="Le Floch G."/>
        </authorList>
    </citation>
    <scope>NUCLEOTIDE SEQUENCE</scope>
    <source>
        <strain evidence="5">IMI 504893</strain>
    </source>
</reference>
<dbReference type="FunFam" id="1.10.287.1480:FF:000001">
    <property type="entry name" value="30S ribosomal protein S14"/>
    <property type="match status" value="1"/>
</dbReference>
<keyword evidence="3" id="KW-0687">Ribonucleoprotein</keyword>
<evidence type="ECO:0000313" key="5">
    <source>
        <dbReference type="EMBL" id="UQC83572.1"/>
    </source>
</evidence>
<dbReference type="Gene3D" id="1.10.287.1480">
    <property type="match status" value="1"/>
</dbReference>
<dbReference type="Pfam" id="PF00253">
    <property type="entry name" value="Ribosomal_S14"/>
    <property type="match status" value="1"/>
</dbReference>
<dbReference type="GO" id="GO:0005737">
    <property type="term" value="C:cytoplasm"/>
    <property type="evidence" value="ECO:0007669"/>
    <property type="project" value="UniProtKB-ARBA"/>
</dbReference>